<proteinExistence type="predicted"/>
<dbReference type="InterPro" id="IPR016197">
    <property type="entry name" value="Chromo-like_dom_sf"/>
</dbReference>
<dbReference type="Gene3D" id="2.40.50.40">
    <property type="match status" value="2"/>
</dbReference>
<dbReference type="AlphaFoldDB" id="A0AAF0E3S4"/>
<dbReference type="GO" id="GO:0006338">
    <property type="term" value="P:chromatin remodeling"/>
    <property type="evidence" value="ECO:0007669"/>
    <property type="project" value="UniProtKB-ARBA"/>
</dbReference>
<dbReference type="PANTHER" id="PTHR22812">
    <property type="entry name" value="CHROMOBOX PROTEIN"/>
    <property type="match status" value="1"/>
</dbReference>
<evidence type="ECO:0000256" key="2">
    <source>
        <dbReference type="ARBA" id="ARBA00023242"/>
    </source>
</evidence>
<dbReference type="Pfam" id="PF01393">
    <property type="entry name" value="Chromo_shadow"/>
    <property type="match status" value="1"/>
</dbReference>
<evidence type="ECO:0000259" key="4">
    <source>
        <dbReference type="PROSITE" id="PS50013"/>
    </source>
</evidence>
<dbReference type="SUPFAM" id="SSF54160">
    <property type="entry name" value="Chromo domain-like"/>
    <property type="match status" value="2"/>
</dbReference>
<protein>
    <recommendedName>
        <fullName evidence="4">Chromo domain-containing protein</fullName>
    </recommendedName>
</protein>
<sequence>MSDGGGAPGGAPPDDMEEAAVEAILLHRHNEELDRFEYLIQWKGAGNIYSWEPEEHSVDAEEMVFKYWTERQAMTAEEAVERVREMQTKAAQHQRAMRAAAAQQRVAPAPQPAPSVPSKDLYEHAEHDVRGARATYDALDDWDAWVARVERIERHSPDSLAVHLAFKDGVRLVYPASVANRRCPQALLAFYERHVVYPLP</sequence>
<dbReference type="PROSITE" id="PS50013">
    <property type="entry name" value="CHROMO_2"/>
    <property type="match status" value="1"/>
</dbReference>
<reference evidence="5" key="1">
    <citation type="submission" date="2023-03" db="EMBL/GenBank/DDBJ databases">
        <title>Mating type loci evolution in Malassezia.</title>
        <authorList>
            <person name="Coelho M.A."/>
        </authorList>
    </citation>
    <scope>NUCLEOTIDE SEQUENCE</scope>
    <source>
        <strain evidence="5">CBS 7876</strain>
    </source>
</reference>
<accession>A0AAF0E3S4</accession>
<dbReference type="InterPro" id="IPR051219">
    <property type="entry name" value="Heterochromatin_chromo-domain"/>
</dbReference>
<dbReference type="Proteomes" id="UP001214603">
    <property type="component" value="Chromosome 6"/>
</dbReference>
<feature type="domain" description="Chromo" evidence="4">
    <location>
        <begin position="19"/>
        <end position="79"/>
    </location>
</feature>
<dbReference type="InterPro" id="IPR023780">
    <property type="entry name" value="Chromo_domain"/>
</dbReference>
<dbReference type="Pfam" id="PF00385">
    <property type="entry name" value="Chromo"/>
    <property type="match status" value="1"/>
</dbReference>
<comment type="subcellular location">
    <subcellularLocation>
        <location evidence="1">Nucleus</location>
    </subcellularLocation>
</comment>
<dbReference type="GO" id="GO:0005634">
    <property type="term" value="C:nucleus"/>
    <property type="evidence" value="ECO:0007669"/>
    <property type="project" value="UniProtKB-SubCell"/>
</dbReference>
<dbReference type="InterPro" id="IPR008251">
    <property type="entry name" value="Chromo_shadow_dom"/>
</dbReference>
<dbReference type="SMART" id="SM00298">
    <property type="entry name" value="CHROMO"/>
    <property type="match status" value="1"/>
</dbReference>
<keyword evidence="6" id="KW-1185">Reference proteome</keyword>
<keyword evidence="2" id="KW-0539">Nucleus</keyword>
<gene>
    <name evidence="5" type="ORF">MOBT1_002641</name>
</gene>
<dbReference type="CDD" id="cd00024">
    <property type="entry name" value="CD_CSD"/>
    <property type="match status" value="1"/>
</dbReference>
<dbReference type="SMART" id="SM00300">
    <property type="entry name" value="ChSh"/>
    <property type="match status" value="1"/>
</dbReference>
<evidence type="ECO:0000256" key="1">
    <source>
        <dbReference type="ARBA" id="ARBA00004123"/>
    </source>
</evidence>
<evidence type="ECO:0000256" key="3">
    <source>
        <dbReference type="SAM" id="Coils"/>
    </source>
</evidence>
<keyword evidence="3" id="KW-0175">Coiled coil</keyword>
<organism evidence="5 6">
    <name type="scientific">Malassezia obtusa</name>
    <dbReference type="NCBI Taxonomy" id="76774"/>
    <lineage>
        <taxon>Eukaryota</taxon>
        <taxon>Fungi</taxon>
        <taxon>Dikarya</taxon>
        <taxon>Basidiomycota</taxon>
        <taxon>Ustilaginomycotina</taxon>
        <taxon>Malasseziomycetes</taxon>
        <taxon>Malasseziales</taxon>
        <taxon>Malasseziaceae</taxon>
        <taxon>Malassezia</taxon>
    </lineage>
</organism>
<dbReference type="EMBL" id="CP119939">
    <property type="protein sequence ID" value="WFD03944.1"/>
    <property type="molecule type" value="Genomic_DNA"/>
</dbReference>
<name>A0AAF0E3S4_9BASI</name>
<evidence type="ECO:0000313" key="5">
    <source>
        <dbReference type="EMBL" id="WFD03944.1"/>
    </source>
</evidence>
<feature type="coiled-coil region" evidence="3">
    <location>
        <begin position="76"/>
        <end position="103"/>
    </location>
</feature>
<dbReference type="InterPro" id="IPR000953">
    <property type="entry name" value="Chromo/chromo_shadow_dom"/>
</dbReference>
<evidence type="ECO:0000313" key="6">
    <source>
        <dbReference type="Proteomes" id="UP001214603"/>
    </source>
</evidence>